<organism evidence="6 7">
    <name type="scientific">Rehmannia glutinosa</name>
    <name type="common">Chinese foxglove</name>
    <dbReference type="NCBI Taxonomy" id="99300"/>
    <lineage>
        <taxon>Eukaryota</taxon>
        <taxon>Viridiplantae</taxon>
        <taxon>Streptophyta</taxon>
        <taxon>Embryophyta</taxon>
        <taxon>Tracheophyta</taxon>
        <taxon>Spermatophyta</taxon>
        <taxon>Magnoliopsida</taxon>
        <taxon>eudicotyledons</taxon>
        <taxon>Gunneridae</taxon>
        <taxon>Pentapetalae</taxon>
        <taxon>asterids</taxon>
        <taxon>lamiids</taxon>
        <taxon>Lamiales</taxon>
        <taxon>Orobanchaceae</taxon>
        <taxon>Rehmannieae</taxon>
        <taxon>Rehmannia</taxon>
    </lineage>
</organism>
<keyword evidence="5" id="KW-0325">Glycoprotein</keyword>
<evidence type="ECO:0000256" key="4">
    <source>
        <dbReference type="ARBA" id="ARBA00023136"/>
    </source>
</evidence>
<sequence>MDLEAPPRERLDLTMSVKNDPTFSESENVRVMAQSNLVTHKEGYFHTVICNQEFRQTAINHDLHYIAWDYPQSSTRDH</sequence>
<dbReference type="EMBL" id="JABTTQ020001131">
    <property type="protein sequence ID" value="KAK6134823.1"/>
    <property type="molecule type" value="Genomic_DNA"/>
</dbReference>
<dbReference type="PANTHER" id="PTHR45719:SF9">
    <property type="entry name" value="CORE-2_I-BRANCHING BETA-1,6-N-ACETYLGLUCOSAMINYLTRANSFERASE FAMILY PROTEIN"/>
    <property type="match status" value="1"/>
</dbReference>
<evidence type="ECO:0000313" key="7">
    <source>
        <dbReference type="Proteomes" id="UP001318860"/>
    </source>
</evidence>
<evidence type="ECO:0000256" key="1">
    <source>
        <dbReference type="ARBA" id="ARBA00004606"/>
    </source>
</evidence>
<evidence type="ECO:0000256" key="5">
    <source>
        <dbReference type="ARBA" id="ARBA00023180"/>
    </source>
</evidence>
<comment type="subcellular location">
    <subcellularLocation>
        <location evidence="1">Membrane</location>
        <topology evidence="1">Single-pass type II membrane protein</topology>
    </subcellularLocation>
</comment>
<dbReference type="InterPro" id="IPR044610">
    <property type="entry name" value="GLCAT14A/B/C"/>
</dbReference>
<keyword evidence="7" id="KW-1185">Reference proteome</keyword>
<dbReference type="Pfam" id="PF02485">
    <property type="entry name" value="Branch"/>
    <property type="match status" value="1"/>
</dbReference>
<keyword evidence="3" id="KW-0808">Transferase</keyword>
<reference evidence="6 7" key="1">
    <citation type="journal article" date="2021" name="Comput. Struct. Biotechnol. J.">
        <title>De novo genome assembly of the potent medicinal plant Rehmannia glutinosa using nanopore technology.</title>
        <authorList>
            <person name="Ma L."/>
            <person name="Dong C."/>
            <person name="Song C."/>
            <person name="Wang X."/>
            <person name="Zheng X."/>
            <person name="Niu Y."/>
            <person name="Chen S."/>
            <person name="Feng W."/>
        </authorList>
    </citation>
    <scope>NUCLEOTIDE SEQUENCE [LARGE SCALE GENOMIC DNA]</scope>
    <source>
        <strain evidence="6">DH-2019</strain>
    </source>
</reference>
<keyword evidence="4" id="KW-0472">Membrane</keyword>
<accession>A0ABR0VJP0</accession>
<comment type="caution">
    <text evidence="6">The sequence shown here is derived from an EMBL/GenBank/DDBJ whole genome shotgun (WGS) entry which is preliminary data.</text>
</comment>
<evidence type="ECO:0000256" key="2">
    <source>
        <dbReference type="ARBA" id="ARBA00022676"/>
    </source>
</evidence>
<name>A0ABR0VJP0_REHGL</name>
<proteinExistence type="predicted"/>
<dbReference type="Proteomes" id="UP001318860">
    <property type="component" value="Unassembled WGS sequence"/>
</dbReference>
<gene>
    <name evidence="6" type="ORF">DH2020_031412</name>
</gene>
<protein>
    <submittedName>
        <fullName evidence="6">Uncharacterized protein</fullName>
    </submittedName>
</protein>
<keyword evidence="2" id="KW-0328">Glycosyltransferase</keyword>
<evidence type="ECO:0000256" key="3">
    <source>
        <dbReference type="ARBA" id="ARBA00022679"/>
    </source>
</evidence>
<evidence type="ECO:0000313" key="6">
    <source>
        <dbReference type="EMBL" id="KAK6134823.1"/>
    </source>
</evidence>
<dbReference type="InterPro" id="IPR003406">
    <property type="entry name" value="Glyco_trans_14"/>
</dbReference>
<dbReference type="PANTHER" id="PTHR45719">
    <property type="entry name" value="GLYCOSYLTRANSFERASE"/>
    <property type="match status" value="1"/>
</dbReference>